<name>A0AAN6YPT6_9PEZI</name>
<dbReference type="InterPro" id="IPR011990">
    <property type="entry name" value="TPR-like_helical_dom_sf"/>
</dbReference>
<dbReference type="Proteomes" id="UP001301958">
    <property type="component" value="Unassembled WGS sequence"/>
</dbReference>
<dbReference type="Gene3D" id="1.25.40.10">
    <property type="entry name" value="Tetratricopeptide repeat domain"/>
    <property type="match status" value="1"/>
</dbReference>
<organism evidence="2 3">
    <name type="scientific">Podospora fimiseda</name>
    <dbReference type="NCBI Taxonomy" id="252190"/>
    <lineage>
        <taxon>Eukaryota</taxon>
        <taxon>Fungi</taxon>
        <taxon>Dikarya</taxon>
        <taxon>Ascomycota</taxon>
        <taxon>Pezizomycotina</taxon>
        <taxon>Sordariomycetes</taxon>
        <taxon>Sordariomycetidae</taxon>
        <taxon>Sordariales</taxon>
        <taxon>Podosporaceae</taxon>
        <taxon>Podospora</taxon>
    </lineage>
</organism>
<evidence type="ECO:0000256" key="1">
    <source>
        <dbReference type="SAM" id="MobiDB-lite"/>
    </source>
</evidence>
<dbReference type="PANTHER" id="PTHR46082">
    <property type="entry name" value="ATP/GTP-BINDING PROTEIN-RELATED"/>
    <property type="match status" value="1"/>
</dbReference>
<keyword evidence="3" id="KW-1185">Reference proteome</keyword>
<comment type="caution">
    <text evidence="2">The sequence shown here is derived from an EMBL/GenBank/DDBJ whole genome shotgun (WGS) entry which is preliminary data.</text>
</comment>
<evidence type="ECO:0000313" key="2">
    <source>
        <dbReference type="EMBL" id="KAK4220592.1"/>
    </source>
</evidence>
<gene>
    <name evidence="2" type="ORF">QBC38DRAFT_493947</name>
</gene>
<dbReference type="InterPro" id="IPR053137">
    <property type="entry name" value="NLR-like"/>
</dbReference>
<dbReference type="PANTHER" id="PTHR46082:SF6">
    <property type="entry name" value="AAA+ ATPASE DOMAIN-CONTAINING PROTEIN-RELATED"/>
    <property type="match status" value="1"/>
</dbReference>
<dbReference type="EMBL" id="MU865700">
    <property type="protein sequence ID" value="KAK4220592.1"/>
    <property type="molecule type" value="Genomic_DNA"/>
</dbReference>
<proteinExistence type="predicted"/>
<dbReference type="Pfam" id="PF13424">
    <property type="entry name" value="TPR_12"/>
    <property type="match status" value="1"/>
</dbReference>
<evidence type="ECO:0000313" key="3">
    <source>
        <dbReference type="Proteomes" id="UP001301958"/>
    </source>
</evidence>
<accession>A0AAN6YPT6</accession>
<feature type="region of interest" description="Disordered" evidence="1">
    <location>
        <begin position="93"/>
        <end position="117"/>
    </location>
</feature>
<reference evidence="2" key="2">
    <citation type="submission" date="2023-05" db="EMBL/GenBank/DDBJ databases">
        <authorList>
            <consortium name="Lawrence Berkeley National Laboratory"/>
            <person name="Steindorff A."/>
            <person name="Hensen N."/>
            <person name="Bonometti L."/>
            <person name="Westerberg I."/>
            <person name="Brannstrom I.O."/>
            <person name="Guillou S."/>
            <person name="Cros-Aarteil S."/>
            <person name="Calhoun S."/>
            <person name="Haridas S."/>
            <person name="Kuo A."/>
            <person name="Mondo S."/>
            <person name="Pangilinan J."/>
            <person name="Riley R."/>
            <person name="Labutti K."/>
            <person name="Andreopoulos B."/>
            <person name="Lipzen A."/>
            <person name="Chen C."/>
            <person name="Yanf M."/>
            <person name="Daum C."/>
            <person name="Ng V."/>
            <person name="Clum A."/>
            <person name="Ohm R."/>
            <person name="Martin F."/>
            <person name="Silar P."/>
            <person name="Natvig D."/>
            <person name="Lalanne C."/>
            <person name="Gautier V."/>
            <person name="Ament-Velasquez S.L."/>
            <person name="Kruys A."/>
            <person name="Hutchinson M.I."/>
            <person name="Powell A.J."/>
            <person name="Barry K."/>
            <person name="Miller A.N."/>
            <person name="Grigoriev I.V."/>
            <person name="Debuchy R."/>
            <person name="Gladieux P."/>
            <person name="Thoren M.H."/>
            <person name="Johannesson H."/>
        </authorList>
    </citation>
    <scope>NUCLEOTIDE SEQUENCE</scope>
    <source>
        <strain evidence="2">CBS 990.96</strain>
    </source>
</reference>
<dbReference type="SUPFAM" id="SSF48452">
    <property type="entry name" value="TPR-like"/>
    <property type="match status" value="1"/>
</dbReference>
<protein>
    <submittedName>
        <fullName evidence="2">Kinesin light chain</fullName>
    </submittedName>
</protein>
<sequence length="143" mass="15954">MANLASTYRNQGRWEEAEMLFVQVMETRKTKLGAYHPYTLTSMANLASTYRNQGRLEEAEKLFVQVMETSEMKLGADHPDTLISKQRVGAEEALIQSQDGEQRSHGNRKTGSFTGSDHFGTVSIGASVKGRWGLTMRSKHDVG</sequence>
<reference evidence="2" key="1">
    <citation type="journal article" date="2023" name="Mol. Phylogenet. Evol.">
        <title>Genome-scale phylogeny and comparative genomics of the fungal order Sordariales.</title>
        <authorList>
            <person name="Hensen N."/>
            <person name="Bonometti L."/>
            <person name="Westerberg I."/>
            <person name="Brannstrom I.O."/>
            <person name="Guillou S."/>
            <person name="Cros-Aarteil S."/>
            <person name="Calhoun S."/>
            <person name="Haridas S."/>
            <person name="Kuo A."/>
            <person name="Mondo S."/>
            <person name="Pangilinan J."/>
            <person name="Riley R."/>
            <person name="LaButti K."/>
            <person name="Andreopoulos B."/>
            <person name="Lipzen A."/>
            <person name="Chen C."/>
            <person name="Yan M."/>
            <person name="Daum C."/>
            <person name="Ng V."/>
            <person name="Clum A."/>
            <person name="Steindorff A."/>
            <person name="Ohm R.A."/>
            <person name="Martin F."/>
            <person name="Silar P."/>
            <person name="Natvig D.O."/>
            <person name="Lalanne C."/>
            <person name="Gautier V."/>
            <person name="Ament-Velasquez S.L."/>
            <person name="Kruys A."/>
            <person name="Hutchinson M.I."/>
            <person name="Powell A.J."/>
            <person name="Barry K."/>
            <person name="Miller A.N."/>
            <person name="Grigoriev I.V."/>
            <person name="Debuchy R."/>
            <person name="Gladieux P."/>
            <person name="Hiltunen Thoren M."/>
            <person name="Johannesson H."/>
        </authorList>
    </citation>
    <scope>NUCLEOTIDE SEQUENCE</scope>
    <source>
        <strain evidence="2">CBS 990.96</strain>
    </source>
</reference>
<dbReference type="AlphaFoldDB" id="A0AAN6YPT6"/>